<dbReference type="EMBL" id="JANUTS010000001">
    <property type="protein sequence ID" value="MCS2792953.1"/>
    <property type="molecule type" value="Genomic_DNA"/>
</dbReference>
<dbReference type="RefSeq" id="WP_074855943.1">
    <property type="nucleotide sequence ID" value="NZ_JANUTS010000001.1"/>
</dbReference>
<dbReference type="GO" id="GO:0016757">
    <property type="term" value="F:glycosyltransferase activity"/>
    <property type="evidence" value="ECO:0007669"/>
    <property type="project" value="UniProtKB-KW"/>
</dbReference>
<dbReference type="EC" id="2.4.-.-" evidence="2"/>
<dbReference type="Gene3D" id="3.40.50.2000">
    <property type="entry name" value="Glycogen Phosphorylase B"/>
    <property type="match status" value="2"/>
</dbReference>
<sequence length="388" mass="45303">MNILFLFEAPIKPTVGGVQRVTEVLTKEFQRRGYNVYFLAYSYEYMMDYQKFVAPQFYIDAASLSKNDIQFRLSEIINENNINIVVSQNLQNNRILKLLPDGLKIVSVCHTQPFLCENITRKHLKNIKARNLKEKCFKLVSVCFPALYRKHMEVSEKRDTKTALQISDKVCYISSRFWDRIVRHVSSFPQEKFVAINNPNTFSAVSDLSSIKKENLIIWVGRVNNENKNAIGFIRMWQLFQKKNPTWHTIIIGHGRDLENNRNYVKRNNVQNIELIGRQDNVEDYYARAKFVVVTSWSESWCMSITEGMVFGCVPCVFGTYETVFDMITDGESGIITKPTEKDMAERLQYYVDNETQREQLSRNAIEMVKHFDVSIIANQWLDLFQGL</sequence>
<evidence type="ECO:0000313" key="2">
    <source>
        <dbReference type="EMBL" id="MCS2792953.1"/>
    </source>
</evidence>
<keyword evidence="2" id="KW-0328">Glycosyltransferase</keyword>
<dbReference type="InterPro" id="IPR001296">
    <property type="entry name" value="Glyco_trans_1"/>
</dbReference>
<protein>
    <submittedName>
        <fullName evidence="2">Glycosyltransferase</fullName>
        <ecNumber evidence="2">2.4.-.-</ecNumber>
    </submittedName>
</protein>
<dbReference type="PANTHER" id="PTHR12526">
    <property type="entry name" value="GLYCOSYLTRANSFERASE"/>
    <property type="match status" value="1"/>
</dbReference>
<dbReference type="Proteomes" id="UP001204548">
    <property type="component" value="Unassembled WGS sequence"/>
</dbReference>
<keyword evidence="2" id="KW-0808">Transferase</keyword>
<organism evidence="2 3">
    <name type="scientific">Bacteroides faecis</name>
    <dbReference type="NCBI Taxonomy" id="674529"/>
    <lineage>
        <taxon>Bacteria</taxon>
        <taxon>Pseudomonadati</taxon>
        <taxon>Bacteroidota</taxon>
        <taxon>Bacteroidia</taxon>
        <taxon>Bacteroidales</taxon>
        <taxon>Bacteroidaceae</taxon>
        <taxon>Bacteroides</taxon>
    </lineage>
</organism>
<reference evidence="2" key="1">
    <citation type="submission" date="2022-08" db="EMBL/GenBank/DDBJ databases">
        <title>Genome Sequencing of Bacteroides fragilis Group Isolates with Nanopore Technology.</title>
        <authorList>
            <person name="Tisza M.J."/>
            <person name="Smith D."/>
            <person name="Dekker J.P."/>
        </authorList>
    </citation>
    <scope>NUCLEOTIDE SEQUENCE</scope>
    <source>
        <strain evidence="2">BFG-351</strain>
    </source>
</reference>
<comment type="caution">
    <text evidence="2">The sequence shown here is derived from an EMBL/GenBank/DDBJ whole genome shotgun (WGS) entry which is preliminary data.</text>
</comment>
<dbReference type="Pfam" id="PF00534">
    <property type="entry name" value="Glycos_transf_1"/>
    <property type="match status" value="1"/>
</dbReference>
<gene>
    <name evidence="2" type="ORF">NXW97_13180</name>
</gene>
<accession>A0AAW5NWC0</accession>
<dbReference type="AlphaFoldDB" id="A0AAW5NWC0"/>
<dbReference type="PANTHER" id="PTHR12526:SF628">
    <property type="entry name" value="MANNOSYLGLUCOSYLGLYCERATE SYNTHASE"/>
    <property type="match status" value="1"/>
</dbReference>
<name>A0AAW5NWC0_9BACE</name>
<evidence type="ECO:0000313" key="3">
    <source>
        <dbReference type="Proteomes" id="UP001204548"/>
    </source>
</evidence>
<proteinExistence type="predicted"/>
<dbReference type="SUPFAM" id="SSF53756">
    <property type="entry name" value="UDP-Glycosyltransferase/glycogen phosphorylase"/>
    <property type="match status" value="1"/>
</dbReference>
<evidence type="ECO:0000259" key="1">
    <source>
        <dbReference type="Pfam" id="PF00534"/>
    </source>
</evidence>
<feature type="domain" description="Glycosyl transferase family 1" evidence="1">
    <location>
        <begin position="211"/>
        <end position="367"/>
    </location>
</feature>